<evidence type="ECO:0000256" key="5">
    <source>
        <dbReference type="RuleBase" id="RU362116"/>
    </source>
</evidence>
<evidence type="ECO:0000256" key="3">
    <source>
        <dbReference type="ARBA" id="ARBA00025933"/>
    </source>
</evidence>
<sequence>MMRALYSAALGMKAQQTNVDIISNNLANVNTTAFKKDKAEFKDLLYETLSRADVVAGDGKPVSLQIGHGVTISAITKSFSEGNLERTENPLDLAIQGEGFFVVSTPNGPRYTRDGSFKVSNVEGQIKLVTSDGYPVLAEGDTEIVLPETAISSITIDETGRITYKDAEGQIQDSGFKIKIVRFINPQGLLAEGKNLYNVSAASGDPVSEEETEGPKSRILQGFLEMSNVQVVDEMVKLIIAQRAYEINSKAIQTADDMLSMANNLKR</sequence>
<reference evidence="9 10" key="1">
    <citation type="submission" date="2018-12" db="EMBL/GenBank/DDBJ databases">
        <title>Genome sequence from the cellulolytic species, Caldicellulosiruptor changbaiensis.</title>
        <authorList>
            <person name="Blumer-Schuette S.E."/>
            <person name="Mendoza C."/>
        </authorList>
    </citation>
    <scope>NUCLEOTIDE SEQUENCE [LARGE SCALE GENOMIC DNA]</scope>
    <source>
        <strain evidence="9 10">CBS-Z</strain>
    </source>
</reference>
<dbReference type="InterPro" id="IPR001444">
    <property type="entry name" value="Flag_bb_rod_N"/>
</dbReference>
<dbReference type="Pfam" id="PF00460">
    <property type="entry name" value="Flg_bb_rod"/>
    <property type="match status" value="1"/>
</dbReference>
<dbReference type="InterPro" id="IPR012836">
    <property type="entry name" value="FlgF"/>
</dbReference>
<evidence type="ECO:0000259" key="7">
    <source>
        <dbReference type="Pfam" id="PF06429"/>
    </source>
</evidence>
<evidence type="ECO:0000313" key="9">
    <source>
        <dbReference type="EMBL" id="AZT91294.1"/>
    </source>
</evidence>
<dbReference type="PROSITE" id="PS00588">
    <property type="entry name" value="FLAGELLA_BB_ROD"/>
    <property type="match status" value="1"/>
</dbReference>
<evidence type="ECO:0000313" key="10">
    <source>
        <dbReference type="Proteomes" id="UP000282930"/>
    </source>
</evidence>
<organism evidence="9 10">
    <name type="scientific">Caldicellulosiruptor changbaiensis</name>
    <dbReference type="NCBI Taxonomy" id="1222016"/>
    <lineage>
        <taxon>Bacteria</taxon>
        <taxon>Bacillati</taxon>
        <taxon>Bacillota</taxon>
        <taxon>Bacillota incertae sedis</taxon>
        <taxon>Caldicellulosiruptorales</taxon>
        <taxon>Caldicellulosiruptoraceae</taxon>
        <taxon>Caldicellulosiruptor</taxon>
    </lineage>
</organism>
<evidence type="ECO:0000256" key="4">
    <source>
        <dbReference type="NCBIfam" id="TIGR02488"/>
    </source>
</evidence>
<dbReference type="InterPro" id="IPR010930">
    <property type="entry name" value="Flg_bb/hook_C_dom"/>
</dbReference>
<dbReference type="KEGG" id="ccha:ELD05_12085"/>
<keyword evidence="5" id="KW-0975">Bacterial flagellum</keyword>
<dbReference type="PANTHER" id="PTHR30435:SF19">
    <property type="entry name" value="FLAGELLAR BASAL-BODY ROD PROTEIN FLGG"/>
    <property type="match status" value="1"/>
</dbReference>
<evidence type="ECO:0000256" key="1">
    <source>
        <dbReference type="ARBA" id="ARBA00009677"/>
    </source>
</evidence>
<dbReference type="InterPro" id="IPR020013">
    <property type="entry name" value="Flagellar_FlgE/F/G"/>
</dbReference>
<keyword evidence="9" id="KW-0282">Flagellum</keyword>
<dbReference type="GO" id="GO:0009426">
    <property type="term" value="C:bacterial-type flagellum basal body, distal rod"/>
    <property type="evidence" value="ECO:0007669"/>
    <property type="project" value="UniProtKB-UniRule"/>
</dbReference>
<dbReference type="InterPro" id="IPR053967">
    <property type="entry name" value="LlgE_F_G-like_D1"/>
</dbReference>
<dbReference type="InterPro" id="IPR012834">
    <property type="entry name" value="FlgG_G_neg"/>
</dbReference>
<dbReference type="Proteomes" id="UP000282930">
    <property type="component" value="Chromosome"/>
</dbReference>
<dbReference type="NCBIfam" id="TIGR03506">
    <property type="entry name" value="FlgEFG_subfam"/>
    <property type="match status" value="2"/>
</dbReference>
<dbReference type="EMBL" id="CP034791">
    <property type="protein sequence ID" value="AZT91294.1"/>
    <property type="molecule type" value="Genomic_DNA"/>
</dbReference>
<dbReference type="PANTHER" id="PTHR30435">
    <property type="entry name" value="FLAGELLAR PROTEIN"/>
    <property type="match status" value="1"/>
</dbReference>
<comment type="subcellular location">
    <subcellularLocation>
        <location evidence="5">Bacterial flagellum basal body</location>
    </subcellularLocation>
</comment>
<feature type="domain" description="Flagellar basal body rod protein N-terminal" evidence="6">
    <location>
        <begin position="5"/>
        <end position="35"/>
    </location>
</feature>
<feature type="domain" description="Flagellar basal-body/hook protein C-terminal" evidence="7">
    <location>
        <begin position="221"/>
        <end position="265"/>
    </location>
</feature>
<dbReference type="SUPFAM" id="SSF117143">
    <property type="entry name" value="Flagellar hook protein flgE"/>
    <property type="match status" value="1"/>
</dbReference>
<comment type="similarity">
    <text evidence="1 5">Belongs to the flagella basal body rod proteins family.</text>
</comment>
<comment type="subunit">
    <text evidence="3">The basal body constitutes a major portion of the flagellar organelle and consists of four rings (L,P,S, and M) mounted on a central rod. The rod consists of about 26 subunits of FlgG in the distal portion, and FlgB, FlgC and FlgF are thought to build up the proximal portion of the rod with about 6 subunits each.</text>
</comment>
<proteinExistence type="inferred from homology"/>
<keyword evidence="9" id="KW-0969">Cilium</keyword>
<dbReference type="InterPro" id="IPR019776">
    <property type="entry name" value="Flagellar_basal_body_rod_CS"/>
</dbReference>
<dbReference type="AlphaFoldDB" id="A0A3T0D8C2"/>
<keyword evidence="10" id="KW-1185">Reference proteome</keyword>
<gene>
    <name evidence="9" type="primary">flgG</name>
    <name evidence="9" type="ORF">ELD05_12085</name>
</gene>
<feature type="domain" description="Flagellar hook protein FlgE/F/G-like D1" evidence="8">
    <location>
        <begin position="94"/>
        <end position="164"/>
    </location>
</feature>
<dbReference type="GO" id="GO:0071978">
    <property type="term" value="P:bacterial-type flagellum-dependent swarming motility"/>
    <property type="evidence" value="ECO:0007669"/>
    <property type="project" value="TreeGrafter"/>
</dbReference>
<dbReference type="NCBIfam" id="TIGR02490">
    <property type="entry name" value="flgF"/>
    <property type="match status" value="1"/>
</dbReference>
<evidence type="ECO:0000256" key="2">
    <source>
        <dbReference type="ARBA" id="ARBA00017948"/>
    </source>
</evidence>
<dbReference type="Pfam" id="PF22692">
    <property type="entry name" value="LlgE_F_G_D1"/>
    <property type="match status" value="1"/>
</dbReference>
<dbReference type="InterPro" id="IPR037925">
    <property type="entry name" value="FlgE/F/G-like"/>
</dbReference>
<evidence type="ECO:0000259" key="8">
    <source>
        <dbReference type="Pfam" id="PF22692"/>
    </source>
</evidence>
<evidence type="ECO:0000259" key="6">
    <source>
        <dbReference type="Pfam" id="PF00460"/>
    </source>
</evidence>
<protein>
    <recommendedName>
        <fullName evidence="2 4">Flagellar basal-body rod protein FlgG</fullName>
    </recommendedName>
</protein>
<keyword evidence="9" id="KW-0966">Cell projection</keyword>
<dbReference type="Pfam" id="PF06429">
    <property type="entry name" value="Flg_bbr_C"/>
    <property type="match status" value="1"/>
</dbReference>
<dbReference type="RefSeq" id="WP_127352624.1">
    <property type="nucleotide sequence ID" value="NZ_CP034791.1"/>
</dbReference>
<name>A0A3T0D8C2_9FIRM</name>
<dbReference type="NCBIfam" id="TIGR02488">
    <property type="entry name" value="flgG_G_neg"/>
    <property type="match status" value="1"/>
</dbReference>
<accession>A0A3T0D8C2</accession>